<evidence type="ECO:0000256" key="3">
    <source>
        <dbReference type="ARBA" id="ARBA00023163"/>
    </source>
</evidence>
<dbReference type="GO" id="GO:0003677">
    <property type="term" value="F:DNA binding"/>
    <property type="evidence" value="ECO:0007669"/>
    <property type="project" value="UniProtKB-UniRule"/>
</dbReference>
<reference evidence="6 7" key="1">
    <citation type="submission" date="2019-06" db="EMBL/GenBank/DDBJ databases">
        <title>Rhodococcus spaelei sp. nov., isolated from a cave.</title>
        <authorList>
            <person name="Lee S.D."/>
        </authorList>
    </citation>
    <scope>NUCLEOTIDE SEQUENCE [LARGE SCALE GENOMIC DNA]</scope>
    <source>
        <strain evidence="6 7">C9-5</strain>
    </source>
</reference>
<organism evidence="6 7">
    <name type="scientific">Rhodococcus spelaei</name>
    <dbReference type="NCBI Taxonomy" id="2546320"/>
    <lineage>
        <taxon>Bacteria</taxon>
        <taxon>Bacillati</taxon>
        <taxon>Actinomycetota</taxon>
        <taxon>Actinomycetes</taxon>
        <taxon>Mycobacteriales</taxon>
        <taxon>Nocardiaceae</taxon>
        <taxon>Rhodococcus</taxon>
    </lineage>
</organism>
<dbReference type="AlphaFoldDB" id="A0A541BR72"/>
<dbReference type="SUPFAM" id="SSF46689">
    <property type="entry name" value="Homeodomain-like"/>
    <property type="match status" value="1"/>
</dbReference>
<protein>
    <submittedName>
        <fullName evidence="6">TetR/AcrR family transcriptional regulator</fullName>
    </submittedName>
</protein>
<dbReference type="PROSITE" id="PS50977">
    <property type="entry name" value="HTH_TETR_2"/>
    <property type="match status" value="1"/>
</dbReference>
<accession>A0A541BR72</accession>
<dbReference type="InterPro" id="IPR009057">
    <property type="entry name" value="Homeodomain-like_sf"/>
</dbReference>
<evidence type="ECO:0000313" key="6">
    <source>
        <dbReference type="EMBL" id="TQF74824.1"/>
    </source>
</evidence>
<dbReference type="PANTHER" id="PTHR47506:SF1">
    <property type="entry name" value="HTH-TYPE TRANSCRIPTIONAL REGULATOR YJDC"/>
    <property type="match status" value="1"/>
</dbReference>
<dbReference type="PANTHER" id="PTHR47506">
    <property type="entry name" value="TRANSCRIPTIONAL REGULATORY PROTEIN"/>
    <property type="match status" value="1"/>
</dbReference>
<proteinExistence type="predicted"/>
<dbReference type="RefSeq" id="WP_142094908.1">
    <property type="nucleotide sequence ID" value="NZ_VIGH01000001.1"/>
</dbReference>
<evidence type="ECO:0000256" key="4">
    <source>
        <dbReference type="PROSITE-ProRule" id="PRU00335"/>
    </source>
</evidence>
<dbReference type="Gene3D" id="1.10.357.10">
    <property type="entry name" value="Tetracycline Repressor, domain 2"/>
    <property type="match status" value="1"/>
</dbReference>
<dbReference type="EMBL" id="VIGH01000001">
    <property type="protein sequence ID" value="TQF74824.1"/>
    <property type="molecule type" value="Genomic_DNA"/>
</dbReference>
<feature type="domain" description="HTH tetR-type" evidence="5">
    <location>
        <begin position="7"/>
        <end position="67"/>
    </location>
</feature>
<keyword evidence="1" id="KW-0805">Transcription regulation</keyword>
<name>A0A541BR72_9NOCA</name>
<evidence type="ECO:0000313" key="7">
    <source>
        <dbReference type="Proteomes" id="UP000316256"/>
    </source>
</evidence>
<dbReference type="Pfam" id="PF00440">
    <property type="entry name" value="TetR_N"/>
    <property type="match status" value="1"/>
</dbReference>
<keyword evidence="2 4" id="KW-0238">DNA-binding</keyword>
<keyword evidence="7" id="KW-1185">Reference proteome</keyword>
<sequence>MARPPDHAKRAEILAQVIDYIGERGLADLSLRPLAAALGTSSRMLIHYFGSKEELLAQALATQRPDIEERFADVSSRAMLPARMRELWAALTSGEHSTHTRVLLQVMGTACVQQGPFVEYSTAAIETLVASLTGVLVRLGSEVGEATVVSTLLVSGLRGILLDRLITGDIERTDLAAQRLIDLSLG</sequence>
<feature type="DNA-binding region" description="H-T-H motif" evidence="4">
    <location>
        <begin position="30"/>
        <end position="49"/>
    </location>
</feature>
<comment type="caution">
    <text evidence="6">The sequence shown here is derived from an EMBL/GenBank/DDBJ whole genome shotgun (WGS) entry which is preliminary data.</text>
</comment>
<evidence type="ECO:0000256" key="2">
    <source>
        <dbReference type="ARBA" id="ARBA00023125"/>
    </source>
</evidence>
<keyword evidence="3" id="KW-0804">Transcription</keyword>
<dbReference type="Proteomes" id="UP000316256">
    <property type="component" value="Unassembled WGS sequence"/>
</dbReference>
<evidence type="ECO:0000259" key="5">
    <source>
        <dbReference type="PROSITE" id="PS50977"/>
    </source>
</evidence>
<evidence type="ECO:0000256" key="1">
    <source>
        <dbReference type="ARBA" id="ARBA00023015"/>
    </source>
</evidence>
<gene>
    <name evidence="6" type="ORF">FK531_01695</name>
</gene>
<dbReference type="InterPro" id="IPR001647">
    <property type="entry name" value="HTH_TetR"/>
</dbReference>
<dbReference type="OrthoDB" id="5177743at2"/>